<dbReference type="PANTHER" id="PTHR37685:SF1">
    <property type="entry name" value="GEO11136P1-RELATED"/>
    <property type="match status" value="1"/>
</dbReference>
<evidence type="ECO:0000313" key="1">
    <source>
        <dbReference type="EMBL" id="KPJ03565.1"/>
    </source>
</evidence>
<keyword evidence="2" id="KW-1185">Reference proteome</keyword>
<reference evidence="1 2" key="1">
    <citation type="journal article" date="2015" name="Nat. Commun.">
        <title>Outbred genome sequencing and CRISPR/Cas9 gene editing in butterflies.</title>
        <authorList>
            <person name="Li X."/>
            <person name="Fan D."/>
            <person name="Zhang W."/>
            <person name="Liu G."/>
            <person name="Zhang L."/>
            <person name="Zhao L."/>
            <person name="Fang X."/>
            <person name="Chen L."/>
            <person name="Dong Y."/>
            <person name="Chen Y."/>
            <person name="Ding Y."/>
            <person name="Zhao R."/>
            <person name="Feng M."/>
            <person name="Zhu Y."/>
            <person name="Feng Y."/>
            <person name="Jiang X."/>
            <person name="Zhu D."/>
            <person name="Xiang H."/>
            <person name="Feng X."/>
            <person name="Li S."/>
            <person name="Wang J."/>
            <person name="Zhang G."/>
            <person name="Kronforst M.R."/>
            <person name="Wang W."/>
        </authorList>
    </citation>
    <scope>NUCLEOTIDE SEQUENCE [LARGE SCALE GENOMIC DNA]</scope>
    <source>
        <strain evidence="1">Ya'a_city_454_Px</strain>
        <tissue evidence="1">Whole body</tissue>
    </source>
</reference>
<dbReference type="Proteomes" id="UP000053268">
    <property type="component" value="Unassembled WGS sequence"/>
</dbReference>
<evidence type="ECO:0000313" key="2">
    <source>
        <dbReference type="Proteomes" id="UP000053268"/>
    </source>
</evidence>
<organism evidence="1 2">
    <name type="scientific">Papilio xuthus</name>
    <name type="common">Asian swallowtail butterfly</name>
    <dbReference type="NCBI Taxonomy" id="66420"/>
    <lineage>
        <taxon>Eukaryota</taxon>
        <taxon>Metazoa</taxon>
        <taxon>Ecdysozoa</taxon>
        <taxon>Arthropoda</taxon>
        <taxon>Hexapoda</taxon>
        <taxon>Insecta</taxon>
        <taxon>Pterygota</taxon>
        <taxon>Neoptera</taxon>
        <taxon>Endopterygota</taxon>
        <taxon>Lepidoptera</taxon>
        <taxon>Glossata</taxon>
        <taxon>Ditrysia</taxon>
        <taxon>Papilionoidea</taxon>
        <taxon>Papilionidae</taxon>
        <taxon>Papilioninae</taxon>
        <taxon>Papilio</taxon>
    </lineage>
</organism>
<proteinExistence type="predicted"/>
<dbReference type="InterPro" id="IPR031734">
    <property type="entry name" value="MBF2"/>
</dbReference>
<dbReference type="PANTHER" id="PTHR37685">
    <property type="entry name" value="GEO11136P1-RELATED"/>
    <property type="match status" value="1"/>
</dbReference>
<dbReference type="EMBL" id="KQ459166">
    <property type="protein sequence ID" value="KPJ03565.1"/>
    <property type="molecule type" value="Genomic_DNA"/>
</dbReference>
<gene>
    <name evidence="1" type="ORF">RR46_01636</name>
</gene>
<sequence length="108" mass="12431">MTTDRIISESVFEGSRFVNDRLLHRSDHVKRPYFIRSEDIAFPKYNEERGNFITSINIIDNLDNGASAEIDYGGIGYTYLNVHLRSALWSGYNFTVEIYGVGINDFLQ</sequence>
<accession>A0A0N0P9T3</accession>
<dbReference type="AlphaFoldDB" id="A0A0N0P9T3"/>
<dbReference type="Pfam" id="PF15868">
    <property type="entry name" value="MBF2"/>
    <property type="match status" value="1"/>
</dbReference>
<name>A0A0N0P9T3_PAPXU</name>
<protein>
    <submittedName>
        <fullName evidence="1">Uncharacterized protein</fullName>
    </submittedName>
</protein>